<dbReference type="Proteomes" id="UP000295765">
    <property type="component" value="Unassembled WGS sequence"/>
</dbReference>
<evidence type="ECO:0000256" key="7">
    <source>
        <dbReference type="ARBA" id="ARBA00022898"/>
    </source>
</evidence>
<dbReference type="RefSeq" id="WP_132544099.1">
    <property type="nucleotide sequence ID" value="NZ_SLWY01000016.1"/>
</dbReference>
<dbReference type="OrthoDB" id="9807157at2"/>
<dbReference type="InterPro" id="IPR004839">
    <property type="entry name" value="Aminotransferase_I/II_large"/>
</dbReference>
<evidence type="ECO:0000256" key="8">
    <source>
        <dbReference type="ARBA" id="ARBA00047715"/>
    </source>
</evidence>
<dbReference type="EMBL" id="SLWY01000016">
    <property type="protein sequence ID" value="TCO80127.1"/>
    <property type="molecule type" value="Genomic_DNA"/>
</dbReference>
<dbReference type="InterPro" id="IPR022834">
    <property type="entry name" value="AONS_Proteobacteria"/>
</dbReference>
<sequence length="387" mass="39935">MRDLAAELAALRAQHLYRARRVVSSPQGPRLRVDGRELLAFCSNDYLGLAADPRVQAALVAGAARWGSGGGAAHLVCGHSAEHHALEEELAEFTGRPRALLFSTGYMANLGVITALAGRGDTVLQDRLNHASLLDGGLLSGARFARYAHADAGAAAARLATAGGERVLVTDGVFSMDGDLAPLPALAAACRAHGAWLVVDDAHGFGVLGREGRGSAEHFGLGVADVPVLIGTLGKAFGTSGAFVAGSEDLIEYLIQKARTYIFTTATPPAVAAATRAALAILRREDERRARLGALIAQFRAGCGQLGLTLMPSATPIQPVVVGSAERALAWSAALRERGLLVAAIRPPTVPAGSARLRVTLSAAHTEAEVARLLDALAAIAAAEVPA</sequence>
<keyword evidence="13" id="KW-1185">Reference proteome</keyword>
<feature type="binding site" evidence="9">
    <location>
        <position position="232"/>
    </location>
    <ligand>
        <name>pyridoxal 5'-phosphate</name>
        <dbReference type="ChEBI" id="CHEBI:597326"/>
    </ligand>
</feature>
<feature type="binding site" evidence="9">
    <location>
        <position position="18"/>
    </location>
    <ligand>
        <name>substrate</name>
    </ligand>
</feature>
<dbReference type="PROSITE" id="PS00599">
    <property type="entry name" value="AA_TRANSFER_CLASS_2"/>
    <property type="match status" value="1"/>
</dbReference>
<evidence type="ECO:0000256" key="5">
    <source>
        <dbReference type="ARBA" id="ARBA00022679"/>
    </source>
</evidence>
<keyword evidence="6 9" id="KW-0093">Biotin biosynthesis</keyword>
<dbReference type="HAMAP" id="MF_01693">
    <property type="entry name" value="BioF_aminotrans_2"/>
    <property type="match status" value="1"/>
</dbReference>
<dbReference type="Gene3D" id="3.90.1150.10">
    <property type="entry name" value="Aspartate Aminotransferase, domain 1"/>
    <property type="match status" value="1"/>
</dbReference>
<feature type="modified residue" description="N6-(pyridoxal phosphate)lysine" evidence="9 10">
    <location>
        <position position="235"/>
    </location>
</feature>
<comment type="similarity">
    <text evidence="3 9">Belongs to the class-II pyridoxal-phosphate-dependent aminotransferase family. BioF subfamily.</text>
</comment>
<protein>
    <recommendedName>
        <fullName evidence="9">8-amino-7-oxononanoate synthase</fullName>
        <shortName evidence="9">AONS</shortName>
        <ecNumber evidence="9">2.3.1.47</ecNumber>
    </recommendedName>
    <alternativeName>
        <fullName evidence="9">7-keto-8-amino-pelargonic acid synthase</fullName>
        <shortName evidence="9">7-KAP synthase</shortName>
        <shortName evidence="9">KAPA synthase</shortName>
    </alternativeName>
    <alternativeName>
        <fullName evidence="9">8-amino-7-ketopelargonate synthase</fullName>
    </alternativeName>
</protein>
<reference evidence="12 13" key="1">
    <citation type="submission" date="2019-03" db="EMBL/GenBank/DDBJ databases">
        <title>Genomic Encyclopedia of Type Strains, Phase IV (KMG-IV): sequencing the most valuable type-strain genomes for metagenomic binning, comparative biology and taxonomic classification.</title>
        <authorList>
            <person name="Goeker M."/>
        </authorList>
    </citation>
    <scope>NUCLEOTIDE SEQUENCE [LARGE SCALE GENOMIC DNA]</scope>
    <source>
        <strain evidence="12 13">DSM 25287</strain>
    </source>
</reference>
<dbReference type="InterPro" id="IPR050087">
    <property type="entry name" value="AON_synthase_class-II"/>
</dbReference>
<dbReference type="GO" id="GO:0009102">
    <property type="term" value="P:biotin biosynthetic process"/>
    <property type="evidence" value="ECO:0007669"/>
    <property type="project" value="UniProtKB-UniRule"/>
</dbReference>
<dbReference type="SUPFAM" id="SSF53383">
    <property type="entry name" value="PLP-dependent transferases"/>
    <property type="match status" value="1"/>
</dbReference>
<feature type="binding site" evidence="9">
    <location>
        <position position="130"/>
    </location>
    <ligand>
        <name>substrate</name>
    </ligand>
</feature>
<evidence type="ECO:0000256" key="10">
    <source>
        <dbReference type="PIRSR" id="PIRSR604723-51"/>
    </source>
</evidence>
<evidence type="ECO:0000313" key="13">
    <source>
        <dbReference type="Proteomes" id="UP000295765"/>
    </source>
</evidence>
<dbReference type="AlphaFoldDB" id="A0A4R2L4F2"/>
<keyword evidence="7 9" id="KW-0663">Pyridoxal phosphate</keyword>
<dbReference type="EC" id="2.3.1.47" evidence="9"/>
<accession>A0A4R2L4F2</accession>
<evidence type="ECO:0000256" key="1">
    <source>
        <dbReference type="ARBA" id="ARBA00001933"/>
    </source>
</evidence>
<organism evidence="12 13">
    <name type="scientific">Plasticicumulans lactativorans</name>
    <dbReference type="NCBI Taxonomy" id="1133106"/>
    <lineage>
        <taxon>Bacteria</taxon>
        <taxon>Pseudomonadati</taxon>
        <taxon>Pseudomonadota</taxon>
        <taxon>Gammaproteobacteria</taxon>
        <taxon>Candidatus Competibacteraceae</taxon>
        <taxon>Plasticicumulans</taxon>
    </lineage>
</organism>
<evidence type="ECO:0000259" key="11">
    <source>
        <dbReference type="Pfam" id="PF00155"/>
    </source>
</evidence>
<feature type="domain" description="Aminotransferase class I/classII large" evidence="11">
    <location>
        <begin position="37"/>
        <end position="377"/>
    </location>
</feature>
<evidence type="ECO:0000313" key="12">
    <source>
        <dbReference type="EMBL" id="TCO80127.1"/>
    </source>
</evidence>
<dbReference type="Gene3D" id="3.40.640.10">
    <property type="entry name" value="Type I PLP-dependent aspartate aminotransferase-like (Major domain)"/>
    <property type="match status" value="1"/>
</dbReference>
<comment type="subunit">
    <text evidence="4 9">Homodimer.</text>
</comment>
<gene>
    <name evidence="9" type="primary">bioF</name>
    <name evidence="12" type="ORF">EV699_11632</name>
</gene>
<evidence type="ECO:0000256" key="6">
    <source>
        <dbReference type="ARBA" id="ARBA00022756"/>
    </source>
</evidence>
<comment type="pathway">
    <text evidence="2 9">Cofactor biosynthesis; biotin biosynthesis.</text>
</comment>
<feature type="binding site" evidence="9">
    <location>
        <position position="203"/>
    </location>
    <ligand>
        <name>pyridoxal 5'-phosphate</name>
        <dbReference type="ChEBI" id="CHEBI:597326"/>
    </ligand>
</feature>
<dbReference type="UniPathway" id="UPA00078"/>
<comment type="catalytic activity">
    <reaction evidence="8 9">
        <text>6-carboxyhexanoyl-[ACP] + L-alanine + H(+) = (8S)-8-amino-7-oxononanoate + holo-[ACP] + CO2</text>
        <dbReference type="Rhea" id="RHEA:42288"/>
        <dbReference type="Rhea" id="RHEA-COMP:9685"/>
        <dbReference type="Rhea" id="RHEA-COMP:9955"/>
        <dbReference type="ChEBI" id="CHEBI:15378"/>
        <dbReference type="ChEBI" id="CHEBI:16526"/>
        <dbReference type="ChEBI" id="CHEBI:57972"/>
        <dbReference type="ChEBI" id="CHEBI:64479"/>
        <dbReference type="ChEBI" id="CHEBI:78846"/>
        <dbReference type="ChEBI" id="CHEBI:149468"/>
        <dbReference type="EC" id="2.3.1.47"/>
    </reaction>
</comment>
<dbReference type="InterPro" id="IPR015422">
    <property type="entry name" value="PyrdxlP-dep_Trfase_small"/>
</dbReference>
<proteinExistence type="inferred from homology"/>
<name>A0A4R2L4F2_9GAMM</name>
<evidence type="ECO:0000256" key="2">
    <source>
        <dbReference type="ARBA" id="ARBA00004746"/>
    </source>
</evidence>
<feature type="binding site" evidence="9">
    <location>
        <position position="175"/>
    </location>
    <ligand>
        <name>pyridoxal 5'-phosphate</name>
        <dbReference type="ChEBI" id="CHEBI:597326"/>
    </ligand>
</feature>
<dbReference type="InterPro" id="IPR001917">
    <property type="entry name" value="Aminotrans_II_pyridoxalP_BS"/>
</dbReference>
<keyword evidence="5 9" id="KW-0808">Transferase</keyword>
<feature type="binding site" evidence="9">
    <location>
        <position position="349"/>
    </location>
    <ligand>
        <name>substrate</name>
    </ligand>
</feature>
<comment type="caution">
    <text evidence="12">The sequence shown here is derived from an EMBL/GenBank/DDBJ whole genome shotgun (WGS) entry which is preliminary data.</text>
</comment>
<dbReference type="GO" id="GO:0030170">
    <property type="term" value="F:pyridoxal phosphate binding"/>
    <property type="evidence" value="ECO:0007669"/>
    <property type="project" value="UniProtKB-UniRule"/>
</dbReference>
<dbReference type="PANTHER" id="PTHR13693">
    <property type="entry name" value="CLASS II AMINOTRANSFERASE/8-AMINO-7-OXONONANOATE SYNTHASE"/>
    <property type="match status" value="1"/>
</dbReference>
<feature type="binding site" evidence="9">
    <location>
        <begin position="105"/>
        <end position="106"/>
    </location>
    <ligand>
        <name>pyridoxal 5'-phosphate</name>
        <dbReference type="ChEBI" id="CHEBI:597326"/>
    </ligand>
</feature>
<evidence type="ECO:0000256" key="4">
    <source>
        <dbReference type="ARBA" id="ARBA00011738"/>
    </source>
</evidence>
<comment type="cofactor">
    <cofactor evidence="1 9 10">
        <name>pyridoxal 5'-phosphate</name>
        <dbReference type="ChEBI" id="CHEBI:597326"/>
    </cofactor>
</comment>
<dbReference type="Pfam" id="PF00155">
    <property type="entry name" value="Aminotran_1_2"/>
    <property type="match status" value="1"/>
</dbReference>
<dbReference type="InterPro" id="IPR004723">
    <property type="entry name" value="AONS_Archaea/Proteobacteria"/>
</dbReference>
<comment type="function">
    <text evidence="9">Catalyzes the decarboxylative condensation of pimeloyl-[acyl-carrier protein] and L-alanine to produce 8-amino-7-oxononanoate (AON), [acyl-carrier protein], and carbon dioxide.</text>
</comment>
<evidence type="ECO:0000256" key="3">
    <source>
        <dbReference type="ARBA" id="ARBA00010008"/>
    </source>
</evidence>
<dbReference type="GO" id="GO:0008710">
    <property type="term" value="F:8-amino-7-oxononanoate synthase activity"/>
    <property type="evidence" value="ECO:0007669"/>
    <property type="project" value="UniProtKB-UniRule"/>
</dbReference>
<dbReference type="InterPro" id="IPR015421">
    <property type="entry name" value="PyrdxlP-dep_Trfase_major"/>
</dbReference>
<dbReference type="PANTHER" id="PTHR13693:SF100">
    <property type="entry name" value="8-AMINO-7-OXONONANOATE SYNTHASE"/>
    <property type="match status" value="1"/>
</dbReference>
<dbReference type="InterPro" id="IPR015424">
    <property type="entry name" value="PyrdxlP-dep_Trfase"/>
</dbReference>
<evidence type="ECO:0000256" key="9">
    <source>
        <dbReference type="HAMAP-Rule" id="MF_01693"/>
    </source>
</evidence>
<dbReference type="NCBIfam" id="TIGR00858">
    <property type="entry name" value="bioF"/>
    <property type="match status" value="1"/>
</dbReference>